<gene>
    <name evidence="10" type="ORF">N47_D30380</name>
</gene>
<evidence type="ECO:0000313" key="10">
    <source>
        <dbReference type="EMBL" id="CBX30229.1"/>
    </source>
</evidence>
<dbReference type="GO" id="GO:0015341">
    <property type="term" value="F:zinc efflux antiporter activity"/>
    <property type="evidence" value="ECO:0007669"/>
    <property type="project" value="TreeGrafter"/>
</dbReference>
<evidence type="ECO:0000256" key="2">
    <source>
        <dbReference type="ARBA" id="ARBA00008114"/>
    </source>
</evidence>
<name>E1YHW0_9BACT</name>
<feature type="domain" description="Cation efflux protein cytoplasmic" evidence="9">
    <location>
        <begin position="209"/>
        <end position="285"/>
    </location>
</feature>
<dbReference type="Gene3D" id="1.20.1510.10">
    <property type="entry name" value="Cation efflux protein transmembrane domain"/>
    <property type="match status" value="1"/>
</dbReference>
<comment type="similarity">
    <text evidence="2">Belongs to the cation diffusion facilitator (CDF) transporter (TC 2.A.4) family.</text>
</comment>
<dbReference type="InterPro" id="IPR036837">
    <property type="entry name" value="Cation_efflux_CTD_sf"/>
</dbReference>
<evidence type="ECO:0000256" key="4">
    <source>
        <dbReference type="ARBA" id="ARBA00022692"/>
    </source>
</evidence>
<evidence type="ECO:0000256" key="3">
    <source>
        <dbReference type="ARBA" id="ARBA00022448"/>
    </source>
</evidence>
<evidence type="ECO:0000256" key="5">
    <source>
        <dbReference type="ARBA" id="ARBA00022989"/>
    </source>
</evidence>
<evidence type="ECO:0000256" key="6">
    <source>
        <dbReference type="ARBA" id="ARBA00023136"/>
    </source>
</evidence>
<dbReference type="GO" id="GO:0015086">
    <property type="term" value="F:cadmium ion transmembrane transporter activity"/>
    <property type="evidence" value="ECO:0007669"/>
    <property type="project" value="TreeGrafter"/>
</dbReference>
<dbReference type="AlphaFoldDB" id="E1YHW0"/>
<dbReference type="GO" id="GO:0005886">
    <property type="term" value="C:plasma membrane"/>
    <property type="evidence" value="ECO:0007669"/>
    <property type="project" value="TreeGrafter"/>
</dbReference>
<dbReference type="Gene3D" id="3.30.70.1350">
    <property type="entry name" value="Cation efflux protein, cytoplasmic domain"/>
    <property type="match status" value="1"/>
</dbReference>
<dbReference type="SUPFAM" id="SSF160240">
    <property type="entry name" value="Cation efflux protein cytoplasmic domain-like"/>
    <property type="match status" value="1"/>
</dbReference>
<dbReference type="InterPro" id="IPR027470">
    <property type="entry name" value="Cation_efflux_CTD"/>
</dbReference>
<comment type="subcellular location">
    <subcellularLocation>
        <location evidence="1">Membrane</location>
        <topology evidence="1">Multi-pass membrane protein</topology>
    </subcellularLocation>
</comment>
<dbReference type="InterPro" id="IPR058533">
    <property type="entry name" value="Cation_efflux_TM"/>
</dbReference>
<evidence type="ECO:0000256" key="1">
    <source>
        <dbReference type="ARBA" id="ARBA00004141"/>
    </source>
</evidence>
<keyword evidence="3" id="KW-0813">Transport</keyword>
<evidence type="ECO:0000256" key="7">
    <source>
        <dbReference type="SAM" id="Phobius"/>
    </source>
</evidence>
<feature type="transmembrane region" description="Helical" evidence="7">
    <location>
        <begin position="111"/>
        <end position="133"/>
    </location>
</feature>
<dbReference type="PANTHER" id="PTHR43840">
    <property type="entry name" value="MITOCHONDRIAL METAL TRANSPORTER 1-RELATED"/>
    <property type="match status" value="1"/>
</dbReference>
<dbReference type="PANTHER" id="PTHR43840:SF15">
    <property type="entry name" value="MITOCHONDRIAL METAL TRANSPORTER 1-RELATED"/>
    <property type="match status" value="1"/>
</dbReference>
<sequence>MARSSITKYAWLSILAAISTIALKSSAYFITGSVGLLSDAAESLVNLLGAGIALAMLTITARPPDEEHLFGHDKAEYFACGAEGALIVLASVSIVIMAIKRFFNPVPIQELGIGLIISAAASLINFVASRILLRAGKKNYSVTLEADAHHLMTDVWTSIGVFCGISAVALTGWQPLDQIVAFCIACYIAWIGSKLIMRSVLGLMDSALPHDKCNGVITVLEKYKSRGIDYHALRTRQAGSRCFVSVHILVPGTWTVQHGHELLEELEADIRSEVMYVTVFTHLEPLEDPVSGHDIELDRCR</sequence>
<dbReference type="NCBIfam" id="TIGR01297">
    <property type="entry name" value="CDF"/>
    <property type="match status" value="1"/>
</dbReference>
<accession>E1YHW0</accession>
<dbReference type="Pfam" id="PF01545">
    <property type="entry name" value="Cation_efflux"/>
    <property type="match status" value="1"/>
</dbReference>
<dbReference type="InterPro" id="IPR027469">
    <property type="entry name" value="Cation_efflux_TMD_sf"/>
</dbReference>
<keyword evidence="4 7" id="KW-0812">Transmembrane</keyword>
<evidence type="ECO:0000259" key="8">
    <source>
        <dbReference type="Pfam" id="PF01545"/>
    </source>
</evidence>
<feature type="domain" description="Cation efflux protein transmembrane" evidence="8">
    <location>
        <begin position="11"/>
        <end position="204"/>
    </location>
</feature>
<keyword evidence="6 7" id="KW-0472">Membrane</keyword>
<dbReference type="EMBL" id="FR695874">
    <property type="protein sequence ID" value="CBX30229.1"/>
    <property type="molecule type" value="Genomic_DNA"/>
</dbReference>
<protein>
    <submittedName>
        <fullName evidence="10">Uncharacterized transporter sll1263</fullName>
    </submittedName>
</protein>
<dbReference type="InterPro" id="IPR002524">
    <property type="entry name" value="Cation_efflux"/>
</dbReference>
<organism evidence="10">
    <name type="scientific">uncultured Desulfobacterium sp</name>
    <dbReference type="NCBI Taxonomy" id="201089"/>
    <lineage>
        <taxon>Bacteria</taxon>
        <taxon>Pseudomonadati</taxon>
        <taxon>Thermodesulfobacteriota</taxon>
        <taxon>Desulfobacteria</taxon>
        <taxon>Desulfobacterales</taxon>
        <taxon>Desulfobacteriaceae</taxon>
        <taxon>Desulfobacterium</taxon>
        <taxon>environmental samples</taxon>
    </lineage>
</organism>
<dbReference type="Pfam" id="PF16916">
    <property type="entry name" value="ZT_dimer"/>
    <property type="match status" value="1"/>
</dbReference>
<evidence type="ECO:0000259" key="9">
    <source>
        <dbReference type="Pfam" id="PF16916"/>
    </source>
</evidence>
<dbReference type="GO" id="GO:0006882">
    <property type="term" value="P:intracellular zinc ion homeostasis"/>
    <property type="evidence" value="ECO:0007669"/>
    <property type="project" value="TreeGrafter"/>
</dbReference>
<feature type="transmembrane region" description="Helical" evidence="7">
    <location>
        <begin position="75"/>
        <end position="99"/>
    </location>
</feature>
<dbReference type="InterPro" id="IPR050291">
    <property type="entry name" value="CDF_Transporter"/>
</dbReference>
<feature type="transmembrane region" description="Helical" evidence="7">
    <location>
        <begin position="179"/>
        <end position="197"/>
    </location>
</feature>
<dbReference type="SUPFAM" id="SSF161111">
    <property type="entry name" value="Cation efflux protein transmembrane domain-like"/>
    <property type="match status" value="1"/>
</dbReference>
<proteinExistence type="inferred from homology"/>
<keyword evidence="5 7" id="KW-1133">Transmembrane helix</keyword>
<feature type="transmembrane region" description="Helical" evidence="7">
    <location>
        <begin position="43"/>
        <end position="63"/>
    </location>
</feature>
<reference evidence="10" key="1">
    <citation type="journal article" date="2011" name="Environ. Microbiol.">
        <title>Genomic insights into the metabolic potential of the polycyclic aromatic hydrocarbon degrading sulfate-reducing Deltaproteobacterium N47.</title>
        <authorList>
            <person name="Bergmann F."/>
            <person name="Selesi D."/>
            <person name="Weinmaier T."/>
            <person name="Tischler P."/>
            <person name="Rattei T."/>
            <person name="Meckenstock R.U."/>
        </authorList>
    </citation>
    <scope>NUCLEOTIDE SEQUENCE</scope>
</reference>
<feature type="transmembrane region" description="Helical" evidence="7">
    <location>
        <begin position="154"/>
        <end position="173"/>
    </location>
</feature>
<dbReference type="GO" id="GO:0015093">
    <property type="term" value="F:ferrous iron transmembrane transporter activity"/>
    <property type="evidence" value="ECO:0007669"/>
    <property type="project" value="TreeGrafter"/>
</dbReference>